<dbReference type="InterPro" id="IPR029044">
    <property type="entry name" value="Nucleotide-diphossugar_trans"/>
</dbReference>
<keyword evidence="4" id="KW-1185">Reference proteome</keyword>
<dbReference type="GO" id="GO:0005829">
    <property type="term" value="C:cytosol"/>
    <property type="evidence" value="ECO:0007669"/>
    <property type="project" value="TreeGrafter"/>
</dbReference>
<dbReference type="EMBL" id="NPDN01000004">
    <property type="protein sequence ID" value="PJZ25648.1"/>
    <property type="molecule type" value="Genomic_DNA"/>
</dbReference>
<dbReference type="GO" id="GO:0070567">
    <property type="term" value="F:cytidylyltransferase activity"/>
    <property type="evidence" value="ECO:0007669"/>
    <property type="project" value="InterPro"/>
</dbReference>
<dbReference type="InterPro" id="IPR018294">
    <property type="entry name" value="ISPD_synthase_CS"/>
</dbReference>
<reference evidence="3 4" key="1">
    <citation type="submission" date="2017-07" db="EMBL/GenBank/DDBJ databases">
        <title>Leptospira spp. isolated from tropical soils.</title>
        <authorList>
            <person name="Thibeaux R."/>
            <person name="Iraola G."/>
            <person name="Ferres I."/>
            <person name="Bierque E."/>
            <person name="Girault D."/>
            <person name="Soupe-Gilbert M.-E."/>
            <person name="Picardeau M."/>
            <person name="Goarant C."/>
        </authorList>
    </citation>
    <scope>NUCLEOTIDE SEQUENCE [LARGE SCALE GENOMIC DNA]</scope>
    <source>
        <strain evidence="3 4">MCA1-C-A1</strain>
    </source>
</reference>
<dbReference type="GO" id="GO:0008299">
    <property type="term" value="P:isoprenoid biosynthetic process"/>
    <property type="evidence" value="ECO:0007669"/>
    <property type="project" value="InterPro"/>
</dbReference>
<evidence type="ECO:0000313" key="4">
    <source>
        <dbReference type="Proteomes" id="UP000232196"/>
    </source>
</evidence>
<dbReference type="PANTHER" id="PTHR43015">
    <property type="entry name" value="D-RIBITOL-5-PHOSPHATE CYTIDYLYLTRANSFERASE"/>
    <property type="match status" value="1"/>
</dbReference>
<name>A0A2M9XD81_9LEPT</name>
<evidence type="ECO:0000256" key="1">
    <source>
        <dbReference type="ARBA" id="ARBA00022679"/>
    </source>
</evidence>
<organism evidence="3 4">
    <name type="scientific">Leptospira hartskeerlii</name>
    <dbReference type="NCBI Taxonomy" id="2023177"/>
    <lineage>
        <taxon>Bacteria</taxon>
        <taxon>Pseudomonadati</taxon>
        <taxon>Spirochaetota</taxon>
        <taxon>Spirochaetia</taxon>
        <taxon>Leptospirales</taxon>
        <taxon>Leptospiraceae</taxon>
        <taxon>Leptospira</taxon>
    </lineage>
</organism>
<dbReference type="AlphaFoldDB" id="A0A2M9XD81"/>
<dbReference type="InterPro" id="IPR034683">
    <property type="entry name" value="IspD/TarI"/>
</dbReference>
<evidence type="ECO:0000256" key="2">
    <source>
        <dbReference type="ARBA" id="ARBA00022695"/>
    </source>
</evidence>
<gene>
    <name evidence="3" type="ORF">CH357_08310</name>
</gene>
<accession>A0A2M9XD81</accession>
<dbReference type="PROSITE" id="PS01295">
    <property type="entry name" value="ISPD"/>
    <property type="match status" value="1"/>
</dbReference>
<dbReference type="CDD" id="cd02516">
    <property type="entry name" value="CDP-ME_synthetase"/>
    <property type="match status" value="1"/>
</dbReference>
<evidence type="ECO:0000313" key="3">
    <source>
        <dbReference type="EMBL" id="PJZ25648.1"/>
    </source>
</evidence>
<comment type="caution">
    <text evidence="3">The sequence shown here is derived from an EMBL/GenBank/DDBJ whole genome shotgun (WGS) entry which is preliminary data.</text>
</comment>
<dbReference type="Gene3D" id="3.90.550.10">
    <property type="entry name" value="Spore Coat Polysaccharide Biosynthesis Protein SpsA, Chain A"/>
    <property type="match status" value="1"/>
</dbReference>
<keyword evidence="2 3" id="KW-0548">Nucleotidyltransferase</keyword>
<proteinExistence type="predicted"/>
<dbReference type="Proteomes" id="UP000232196">
    <property type="component" value="Unassembled WGS sequence"/>
</dbReference>
<sequence>MNSWFPSGNIYLLLLSGGTGSRMRSDIPKQFLELNGKSILLHSLEIFLDWGKTKSIVLVSHKDYILNSETLCSPLLRERDRIVEGGDTRHGSTLAGIHSIQFSANDIILIHDAARPFVSPDDLDRLSSATEKFGVATLASRNHETVLEEENNSLKFLNREKIWFMKTPQGIRGDILKKILEKQSTTEPTDLCTWAQGEGIVSRLVESNPYNLKITEKSDLALAEAILPLFQNWKNEII</sequence>
<dbReference type="PANTHER" id="PTHR43015:SF1">
    <property type="entry name" value="D-RIBITOL-5-PHOSPHATE CYTIDYLYLTRANSFERASE"/>
    <property type="match status" value="1"/>
</dbReference>
<dbReference type="OrthoDB" id="9806837at2"/>
<keyword evidence="1 3" id="KW-0808">Transferase</keyword>
<dbReference type="SUPFAM" id="SSF53448">
    <property type="entry name" value="Nucleotide-diphospho-sugar transferases"/>
    <property type="match status" value="1"/>
</dbReference>
<dbReference type="Pfam" id="PF01128">
    <property type="entry name" value="IspD"/>
    <property type="match status" value="1"/>
</dbReference>
<dbReference type="RefSeq" id="WP_100706292.1">
    <property type="nucleotide sequence ID" value="NZ_NPDL01000001.1"/>
</dbReference>
<protein>
    <submittedName>
        <fullName evidence="3">2-C-methyl-D-erythritol 4-phosphate cytidylyltransferase</fullName>
    </submittedName>
</protein>